<reference evidence="4" key="1">
    <citation type="submission" date="2025-08" db="UniProtKB">
        <authorList>
            <consortium name="Ensembl"/>
        </authorList>
    </citation>
    <scope>IDENTIFICATION</scope>
</reference>
<sequence length="167" mass="18999">GTKTYSHQGEVPYWWGDRPCTVKPGKQRRGLHAQSVFRIPPELDVSLLLEFVGLGHFKEKRFVRVSGDATIRHVELFIRRKMGIGPACQVDVICGDHLLESYRSLRDIQKTLGEISYWIAAAAVLRDLHFAQRTSVISPVSIYLISFRFYLFISIALIFDSVFGITS</sequence>
<keyword evidence="3" id="KW-1133">Transmembrane helix</keyword>
<keyword evidence="5" id="KW-1185">Reference proteome</keyword>
<keyword evidence="3" id="KW-0812">Transmembrane</keyword>
<accession>A0A8C4T5V4</accession>
<dbReference type="Proteomes" id="UP000694620">
    <property type="component" value="Unassembled WGS sequence"/>
</dbReference>
<protein>
    <submittedName>
        <fullName evidence="4">Polycomb group ring finger 6</fullName>
    </submittedName>
</protein>
<reference evidence="4" key="2">
    <citation type="submission" date="2025-09" db="UniProtKB">
        <authorList>
            <consortium name="Ensembl"/>
        </authorList>
    </citation>
    <scope>IDENTIFICATION</scope>
</reference>
<evidence type="ECO:0000313" key="5">
    <source>
        <dbReference type="Proteomes" id="UP000694620"/>
    </source>
</evidence>
<evidence type="ECO:0000256" key="2">
    <source>
        <dbReference type="ARBA" id="ARBA00023242"/>
    </source>
</evidence>
<dbReference type="Ensembl" id="ENSECRT00000026629.1">
    <property type="protein sequence ID" value="ENSECRP00000026084.1"/>
    <property type="gene ID" value="ENSECRG00000017594.1"/>
</dbReference>
<dbReference type="Gene3D" id="3.10.20.90">
    <property type="entry name" value="Phosphatidylinositol 3-kinase Catalytic Subunit, Chain A, domain 1"/>
    <property type="match status" value="1"/>
</dbReference>
<dbReference type="CDD" id="cd17085">
    <property type="entry name" value="RAWUL_PCGF6"/>
    <property type="match status" value="1"/>
</dbReference>
<dbReference type="PANTHER" id="PTHR45893">
    <property type="entry name" value="POLYCOMB GROUP RING FINGER PROTEIN"/>
    <property type="match status" value="1"/>
</dbReference>
<dbReference type="InterPro" id="IPR051507">
    <property type="entry name" value="PcG_RING_finger"/>
</dbReference>
<name>A0A8C4T5V4_ERPCA</name>
<dbReference type="InterPro" id="IPR046979">
    <property type="entry name" value="PCGF6_RAWUL"/>
</dbReference>
<evidence type="ECO:0000256" key="1">
    <source>
        <dbReference type="ARBA" id="ARBA00004123"/>
    </source>
</evidence>
<dbReference type="GeneTree" id="ENSGT00940000158034"/>
<evidence type="ECO:0000256" key="3">
    <source>
        <dbReference type="SAM" id="Phobius"/>
    </source>
</evidence>
<organism evidence="4 5">
    <name type="scientific">Erpetoichthys calabaricus</name>
    <name type="common">Rope fish</name>
    <name type="synonym">Calamoichthys calabaricus</name>
    <dbReference type="NCBI Taxonomy" id="27687"/>
    <lineage>
        <taxon>Eukaryota</taxon>
        <taxon>Metazoa</taxon>
        <taxon>Chordata</taxon>
        <taxon>Craniata</taxon>
        <taxon>Vertebrata</taxon>
        <taxon>Euteleostomi</taxon>
        <taxon>Actinopterygii</taxon>
        <taxon>Polypteriformes</taxon>
        <taxon>Polypteridae</taxon>
        <taxon>Erpetoichthys</taxon>
    </lineage>
</organism>
<keyword evidence="3" id="KW-0472">Membrane</keyword>
<gene>
    <name evidence="4" type="primary">PCGF6</name>
</gene>
<proteinExistence type="predicted"/>
<keyword evidence="2" id="KW-0539">Nucleus</keyword>
<dbReference type="GO" id="GO:0005634">
    <property type="term" value="C:nucleus"/>
    <property type="evidence" value="ECO:0007669"/>
    <property type="project" value="UniProtKB-SubCell"/>
</dbReference>
<dbReference type="AlphaFoldDB" id="A0A8C4T5V4"/>
<evidence type="ECO:0000313" key="4">
    <source>
        <dbReference type="Ensembl" id="ENSECRP00000026084.1"/>
    </source>
</evidence>
<feature type="transmembrane region" description="Helical" evidence="3">
    <location>
        <begin position="136"/>
        <end position="159"/>
    </location>
</feature>
<comment type="subcellular location">
    <subcellularLocation>
        <location evidence="1">Nucleus</location>
    </subcellularLocation>
</comment>